<dbReference type="PaxDb" id="8022-A0A060WMT7"/>
<reference evidence="1" key="2">
    <citation type="submission" date="2014-03" db="EMBL/GenBank/DDBJ databases">
        <authorList>
            <person name="Genoscope - CEA"/>
        </authorList>
    </citation>
    <scope>NUCLEOTIDE SEQUENCE</scope>
</reference>
<protein>
    <submittedName>
        <fullName evidence="1">Uncharacterized protein</fullName>
    </submittedName>
</protein>
<reference evidence="1" key="1">
    <citation type="journal article" date="2014" name="Nat. Commun.">
        <title>The rainbow trout genome provides novel insights into evolution after whole-genome duplication in vertebrates.</title>
        <authorList>
            <person name="Berthelot C."/>
            <person name="Brunet F."/>
            <person name="Chalopin D."/>
            <person name="Juanchich A."/>
            <person name="Bernard M."/>
            <person name="Noel B."/>
            <person name="Bento P."/>
            <person name="Da Silva C."/>
            <person name="Labadie K."/>
            <person name="Alberti A."/>
            <person name="Aury J.M."/>
            <person name="Louis A."/>
            <person name="Dehais P."/>
            <person name="Bardou P."/>
            <person name="Montfort J."/>
            <person name="Klopp C."/>
            <person name="Cabau C."/>
            <person name="Gaspin C."/>
            <person name="Thorgaard G.H."/>
            <person name="Boussaha M."/>
            <person name="Quillet E."/>
            <person name="Guyomard R."/>
            <person name="Galiana D."/>
            <person name="Bobe J."/>
            <person name="Volff J.N."/>
            <person name="Genet C."/>
            <person name="Wincker P."/>
            <person name="Jaillon O."/>
            <person name="Roest Crollius H."/>
            <person name="Guiguen Y."/>
        </authorList>
    </citation>
    <scope>NUCLEOTIDE SEQUENCE [LARGE SCALE GENOMIC DNA]</scope>
</reference>
<name>A0A060WMT7_ONCMY</name>
<proteinExistence type="predicted"/>
<dbReference type="EMBL" id="FR904628">
    <property type="protein sequence ID" value="CDQ68441.1"/>
    <property type="molecule type" value="Genomic_DNA"/>
</dbReference>
<gene>
    <name evidence="1" type="ORF">GSONMT00018290001</name>
</gene>
<sequence>MRPTLRKVVLIALLGRDQPRRKRRSVWVQRWLKYRKQAGEFHRLIQELRLFGEEFRSYFRLDRRQFDHLLQMVGARITRMDTNYRESISTFEPHGDLSPILGDRGLLQDHRIQLPSWTVHAGRHCPLCGTSHLGLSEPSTVVHKIAFFPPDDFMYHCLYSFGCHI</sequence>
<dbReference type="STRING" id="8022.A0A060WMT7"/>
<dbReference type="Proteomes" id="UP000193380">
    <property type="component" value="Unassembled WGS sequence"/>
</dbReference>
<dbReference type="AlphaFoldDB" id="A0A060WMT7"/>
<organism evidence="1 2">
    <name type="scientific">Oncorhynchus mykiss</name>
    <name type="common">Rainbow trout</name>
    <name type="synonym">Salmo gairdneri</name>
    <dbReference type="NCBI Taxonomy" id="8022"/>
    <lineage>
        <taxon>Eukaryota</taxon>
        <taxon>Metazoa</taxon>
        <taxon>Chordata</taxon>
        <taxon>Craniata</taxon>
        <taxon>Vertebrata</taxon>
        <taxon>Euteleostomi</taxon>
        <taxon>Actinopterygii</taxon>
        <taxon>Neopterygii</taxon>
        <taxon>Teleostei</taxon>
        <taxon>Protacanthopterygii</taxon>
        <taxon>Salmoniformes</taxon>
        <taxon>Salmonidae</taxon>
        <taxon>Salmoninae</taxon>
        <taxon>Oncorhynchus</taxon>
    </lineage>
</organism>
<evidence type="ECO:0000313" key="1">
    <source>
        <dbReference type="EMBL" id="CDQ68441.1"/>
    </source>
</evidence>
<evidence type="ECO:0000313" key="2">
    <source>
        <dbReference type="Proteomes" id="UP000193380"/>
    </source>
</evidence>
<accession>A0A060WMT7</accession>